<sequence>MYERFIVLGDSFSEGLCDDFYPGTHRFRGWADRLADALASQGENFTYVNHAIRGKLLNQVLELQVRDALTQIIPGKTLVSFHAGANDLLRPKYDGALIANLYKSAVAQLTNAGAQVMLFTVIERAGGSGRTADRLASRFASFNVHVREAAQANNAIVIDAAEAHILQDRRFWDADRLHLNPEGHRRVAEAIKVHLGLSADLTWREPLPPARPRTKVADLWEDLRWIQAFLLPWLWRRIRGRSSGDGRSPKYAEPLRWIP</sequence>
<evidence type="ECO:0000313" key="5">
    <source>
        <dbReference type="EMBL" id="CAB5071849.1"/>
    </source>
</evidence>
<evidence type="ECO:0000313" key="2">
    <source>
        <dbReference type="EMBL" id="CAB4678128.1"/>
    </source>
</evidence>
<accession>A0A6J6NTP2</accession>
<dbReference type="InterPro" id="IPR013830">
    <property type="entry name" value="SGNH_hydro"/>
</dbReference>
<dbReference type="EMBL" id="CAFBRC010000008">
    <property type="protein sequence ID" value="CAB5071849.1"/>
    <property type="molecule type" value="Genomic_DNA"/>
</dbReference>
<dbReference type="Gene3D" id="3.40.50.1110">
    <property type="entry name" value="SGNH hydrolase"/>
    <property type="match status" value="1"/>
</dbReference>
<dbReference type="Pfam" id="PF13472">
    <property type="entry name" value="Lipase_GDSL_2"/>
    <property type="match status" value="1"/>
</dbReference>
<dbReference type="InterPro" id="IPR036514">
    <property type="entry name" value="SGNH_hydro_sf"/>
</dbReference>
<gene>
    <name evidence="2" type="ORF">UFOPK2342_00936</name>
    <name evidence="3" type="ORF">UFOPK2423_00502</name>
    <name evidence="4" type="ORF">UFOPK3266_00017</name>
    <name evidence="5" type="ORF">UFOPK4367_00200</name>
</gene>
<name>A0A6J6NTP2_9ZZZZ</name>
<dbReference type="PANTHER" id="PTHR43784">
    <property type="entry name" value="GDSL-LIKE LIPASE/ACYLHYDROLASE, PUTATIVE (AFU_ORTHOLOGUE AFUA_2G00820)-RELATED"/>
    <property type="match status" value="1"/>
</dbReference>
<feature type="domain" description="SGNH hydrolase-type esterase" evidence="1">
    <location>
        <begin position="7"/>
        <end position="186"/>
    </location>
</feature>
<evidence type="ECO:0000313" key="4">
    <source>
        <dbReference type="EMBL" id="CAB4839932.1"/>
    </source>
</evidence>
<dbReference type="EMBL" id="CAEZXB010000015">
    <property type="protein sequence ID" value="CAB4678128.1"/>
    <property type="molecule type" value="Genomic_DNA"/>
</dbReference>
<organism evidence="3">
    <name type="scientific">freshwater metagenome</name>
    <dbReference type="NCBI Taxonomy" id="449393"/>
    <lineage>
        <taxon>unclassified sequences</taxon>
        <taxon>metagenomes</taxon>
        <taxon>ecological metagenomes</taxon>
    </lineage>
</organism>
<reference evidence="3" key="1">
    <citation type="submission" date="2020-05" db="EMBL/GenBank/DDBJ databases">
        <authorList>
            <person name="Chiriac C."/>
            <person name="Salcher M."/>
            <person name="Ghai R."/>
            <person name="Kavagutti S V."/>
        </authorList>
    </citation>
    <scope>NUCLEOTIDE SEQUENCE</scope>
</reference>
<protein>
    <submittedName>
        <fullName evidence="3">Unannotated protein</fullName>
    </submittedName>
</protein>
<dbReference type="PANTHER" id="PTHR43784:SF2">
    <property type="entry name" value="GDSL-LIKE LIPASE_ACYLHYDROLASE, PUTATIVE (AFU_ORTHOLOGUE AFUA_2G00820)-RELATED"/>
    <property type="match status" value="1"/>
</dbReference>
<dbReference type="EMBL" id="CAEZXN010000007">
    <property type="protein sequence ID" value="CAB4689867.1"/>
    <property type="molecule type" value="Genomic_DNA"/>
</dbReference>
<evidence type="ECO:0000313" key="3">
    <source>
        <dbReference type="EMBL" id="CAB4689867.1"/>
    </source>
</evidence>
<dbReference type="SUPFAM" id="SSF52266">
    <property type="entry name" value="SGNH hydrolase"/>
    <property type="match status" value="1"/>
</dbReference>
<dbReference type="AlphaFoldDB" id="A0A6J6NTP2"/>
<evidence type="ECO:0000259" key="1">
    <source>
        <dbReference type="Pfam" id="PF13472"/>
    </source>
</evidence>
<dbReference type="EMBL" id="CAFBAA010000001">
    <property type="protein sequence ID" value="CAB4839932.1"/>
    <property type="molecule type" value="Genomic_DNA"/>
</dbReference>
<dbReference type="CDD" id="cd01832">
    <property type="entry name" value="SGNH_hydrolase_like_1"/>
    <property type="match status" value="1"/>
</dbReference>
<dbReference type="InterPro" id="IPR053140">
    <property type="entry name" value="GDSL_Rv0518-like"/>
</dbReference>
<proteinExistence type="predicted"/>